<accession>A0AAN6S8V3</accession>
<gene>
    <name evidence="2" type="ORF">QBC46DRAFT_350819</name>
</gene>
<organism evidence="2 3">
    <name type="scientific">Diplogelasinospora grovesii</name>
    <dbReference type="NCBI Taxonomy" id="303347"/>
    <lineage>
        <taxon>Eukaryota</taxon>
        <taxon>Fungi</taxon>
        <taxon>Dikarya</taxon>
        <taxon>Ascomycota</taxon>
        <taxon>Pezizomycotina</taxon>
        <taxon>Sordariomycetes</taxon>
        <taxon>Sordariomycetidae</taxon>
        <taxon>Sordariales</taxon>
        <taxon>Diplogelasinosporaceae</taxon>
        <taxon>Diplogelasinospora</taxon>
    </lineage>
</organism>
<dbReference type="EMBL" id="MU853761">
    <property type="protein sequence ID" value="KAK3944076.1"/>
    <property type="molecule type" value="Genomic_DNA"/>
</dbReference>
<proteinExistence type="predicted"/>
<evidence type="ECO:0000313" key="3">
    <source>
        <dbReference type="Proteomes" id="UP001303473"/>
    </source>
</evidence>
<reference evidence="3" key="1">
    <citation type="journal article" date="2023" name="Mol. Phylogenet. Evol.">
        <title>Genome-scale phylogeny and comparative genomics of the fungal order Sordariales.</title>
        <authorList>
            <person name="Hensen N."/>
            <person name="Bonometti L."/>
            <person name="Westerberg I."/>
            <person name="Brannstrom I.O."/>
            <person name="Guillou S."/>
            <person name="Cros-Aarteil S."/>
            <person name="Calhoun S."/>
            <person name="Haridas S."/>
            <person name="Kuo A."/>
            <person name="Mondo S."/>
            <person name="Pangilinan J."/>
            <person name="Riley R."/>
            <person name="LaButti K."/>
            <person name="Andreopoulos B."/>
            <person name="Lipzen A."/>
            <person name="Chen C."/>
            <person name="Yan M."/>
            <person name="Daum C."/>
            <person name="Ng V."/>
            <person name="Clum A."/>
            <person name="Steindorff A."/>
            <person name="Ohm R.A."/>
            <person name="Martin F."/>
            <person name="Silar P."/>
            <person name="Natvig D.O."/>
            <person name="Lalanne C."/>
            <person name="Gautier V."/>
            <person name="Ament-Velasquez S.L."/>
            <person name="Kruys A."/>
            <person name="Hutchinson M.I."/>
            <person name="Powell A.J."/>
            <person name="Barry K."/>
            <person name="Miller A.N."/>
            <person name="Grigoriev I.V."/>
            <person name="Debuchy R."/>
            <person name="Gladieux P."/>
            <person name="Hiltunen Thoren M."/>
            <person name="Johannesson H."/>
        </authorList>
    </citation>
    <scope>NUCLEOTIDE SEQUENCE [LARGE SCALE GENOMIC DNA]</scope>
    <source>
        <strain evidence="3">CBS 340.73</strain>
    </source>
</reference>
<keyword evidence="3" id="KW-1185">Reference proteome</keyword>
<name>A0AAN6S8V3_9PEZI</name>
<sequence length="176" mass="19784">MAAMATASTVVALVEDSECTCTWGLELEPEPNWYGQVSYWCSRPGPPCSSWGDIGDLDKTDQLAAYITSETITRIRTADGGHRWQLRRVLHDTEKGEWSVEEVLQVKDLARMVDSRYFRTGSLGDGTTMWSDDDRQQIADPPREPGRPSIWKRVDGDSELKAVYGMTSLPAMEPPW</sequence>
<comment type="caution">
    <text evidence="2">The sequence shown here is derived from an EMBL/GenBank/DDBJ whole genome shotgun (WGS) entry which is preliminary data.</text>
</comment>
<evidence type="ECO:0000313" key="2">
    <source>
        <dbReference type="EMBL" id="KAK3944076.1"/>
    </source>
</evidence>
<dbReference type="Proteomes" id="UP001303473">
    <property type="component" value="Unassembled WGS sequence"/>
</dbReference>
<protein>
    <submittedName>
        <fullName evidence="2">Uncharacterized protein</fullName>
    </submittedName>
</protein>
<feature type="compositionally biased region" description="Basic and acidic residues" evidence="1">
    <location>
        <begin position="132"/>
        <end position="152"/>
    </location>
</feature>
<dbReference type="AlphaFoldDB" id="A0AAN6S8V3"/>
<evidence type="ECO:0000256" key="1">
    <source>
        <dbReference type="SAM" id="MobiDB-lite"/>
    </source>
</evidence>
<feature type="region of interest" description="Disordered" evidence="1">
    <location>
        <begin position="126"/>
        <end position="152"/>
    </location>
</feature>